<evidence type="ECO:0000259" key="2">
    <source>
        <dbReference type="Pfam" id="PF20349"/>
    </source>
</evidence>
<feature type="transmembrane region" description="Helical" evidence="1">
    <location>
        <begin position="96"/>
        <end position="117"/>
    </location>
</feature>
<dbReference type="Proteomes" id="UP000588068">
    <property type="component" value="Unassembled WGS sequence"/>
</dbReference>
<proteinExistence type="predicted"/>
<feature type="domain" description="DUF6644" evidence="2">
    <location>
        <begin position="29"/>
        <end position="158"/>
    </location>
</feature>
<accession>A0A841HU79</accession>
<protein>
    <recommendedName>
        <fullName evidence="2">DUF6644 domain-containing protein</fullName>
    </recommendedName>
</protein>
<gene>
    <name evidence="3" type="ORF">HNQ60_005388</name>
</gene>
<keyword evidence="4" id="KW-1185">Reference proteome</keyword>
<name>A0A841HU79_9GAMM</name>
<organism evidence="3 4">
    <name type="scientific">Povalibacter uvarum</name>
    <dbReference type="NCBI Taxonomy" id="732238"/>
    <lineage>
        <taxon>Bacteria</taxon>
        <taxon>Pseudomonadati</taxon>
        <taxon>Pseudomonadota</taxon>
        <taxon>Gammaproteobacteria</taxon>
        <taxon>Steroidobacterales</taxon>
        <taxon>Steroidobacteraceae</taxon>
        <taxon>Povalibacter</taxon>
    </lineage>
</organism>
<dbReference type="InterPro" id="IPR046586">
    <property type="entry name" value="DUF6644"/>
</dbReference>
<sequence>MISFLEMLQNTKFSEWVLVSVWGYPILLTLHSIGLALLVGLLIVIDLRALGVPKMVPFVPLRRLMTIVWAAFAVNLGSGLALFVADGVKFINSTAFLLKLSSVVIGITIAVLIKRTVLDDAVRLDEAVAEAPLKAKVLAAISILMWISAIGFGRYMAYE</sequence>
<feature type="transmembrane region" description="Helical" evidence="1">
    <location>
        <begin position="21"/>
        <end position="44"/>
    </location>
</feature>
<dbReference type="EMBL" id="JACHHZ010000008">
    <property type="protein sequence ID" value="MBB6096466.1"/>
    <property type="molecule type" value="Genomic_DNA"/>
</dbReference>
<keyword evidence="1" id="KW-0812">Transmembrane</keyword>
<evidence type="ECO:0000256" key="1">
    <source>
        <dbReference type="SAM" id="Phobius"/>
    </source>
</evidence>
<keyword evidence="1" id="KW-0472">Membrane</keyword>
<dbReference type="RefSeq" id="WP_184335857.1">
    <property type="nucleotide sequence ID" value="NZ_JACHHZ010000008.1"/>
</dbReference>
<feature type="transmembrane region" description="Helical" evidence="1">
    <location>
        <begin position="64"/>
        <end position="84"/>
    </location>
</feature>
<comment type="caution">
    <text evidence="3">The sequence shown here is derived from an EMBL/GenBank/DDBJ whole genome shotgun (WGS) entry which is preliminary data.</text>
</comment>
<dbReference type="Pfam" id="PF20349">
    <property type="entry name" value="DUF6644"/>
    <property type="match status" value="1"/>
</dbReference>
<dbReference type="AlphaFoldDB" id="A0A841HU79"/>
<evidence type="ECO:0000313" key="4">
    <source>
        <dbReference type="Proteomes" id="UP000588068"/>
    </source>
</evidence>
<feature type="transmembrane region" description="Helical" evidence="1">
    <location>
        <begin position="137"/>
        <end position="157"/>
    </location>
</feature>
<keyword evidence="1" id="KW-1133">Transmembrane helix</keyword>
<evidence type="ECO:0000313" key="3">
    <source>
        <dbReference type="EMBL" id="MBB6096466.1"/>
    </source>
</evidence>
<reference evidence="3 4" key="1">
    <citation type="submission" date="2020-08" db="EMBL/GenBank/DDBJ databases">
        <title>Genomic Encyclopedia of Type Strains, Phase IV (KMG-IV): sequencing the most valuable type-strain genomes for metagenomic binning, comparative biology and taxonomic classification.</title>
        <authorList>
            <person name="Goeker M."/>
        </authorList>
    </citation>
    <scope>NUCLEOTIDE SEQUENCE [LARGE SCALE GENOMIC DNA]</scope>
    <source>
        <strain evidence="3 4">DSM 26723</strain>
    </source>
</reference>